<evidence type="ECO:0000313" key="2">
    <source>
        <dbReference type="EMBL" id="MCQ5153519.1"/>
    </source>
</evidence>
<dbReference type="AlphaFoldDB" id="A0AAW5KNN3"/>
<organism evidence="2 3">
    <name type="scientific">Ruminococcus bicirculans</name>
    <name type="common">ex Wegman et al. 2014</name>
    <dbReference type="NCBI Taxonomy" id="1160721"/>
    <lineage>
        <taxon>Bacteria</taxon>
        <taxon>Bacillati</taxon>
        <taxon>Bacillota</taxon>
        <taxon>Clostridia</taxon>
        <taxon>Eubacteriales</taxon>
        <taxon>Oscillospiraceae</taxon>
        <taxon>Ruminococcus</taxon>
    </lineage>
</organism>
<accession>A0AAW5KNN3</accession>
<sequence length="304" mass="34748">MLKFKNLLCCTMSVILMLSLMSCSVVEKLNSHYEGDLVIDQTENVSVSETVIKALENNDADAIKNLFSVRAKDLCPDLDEGIGYMLSIYEGEFVEVTQNNSSSNKYSSGGERCIVSPVCVFKTTENYYKLTWNAWTINEKDKEKEGVYSMKLQIWPDAGLDQGGEDLFVAGVVYPANSEESDMAFTLWKNIYQQKNHDDRIERFRELLSDNMLASGVTDDEIDRFFDYCQPMRELHEGWTEIDDGNITVYITSMKNDTPICFCFRLDKEQTDKISFLKFAEIDDEKTIGDYNLSEENAGIYLPD</sequence>
<comment type="caution">
    <text evidence="2">The sequence shown here is derived from an EMBL/GenBank/DDBJ whole genome shotgun (WGS) entry which is preliminary data.</text>
</comment>
<dbReference type="PROSITE" id="PS51257">
    <property type="entry name" value="PROKAR_LIPOPROTEIN"/>
    <property type="match status" value="1"/>
</dbReference>
<dbReference type="EMBL" id="JANGCN010000019">
    <property type="protein sequence ID" value="MCQ5153519.1"/>
    <property type="molecule type" value="Genomic_DNA"/>
</dbReference>
<gene>
    <name evidence="2" type="ORF">NE632_09390</name>
</gene>
<dbReference type="Gene3D" id="3.10.450.50">
    <property type="match status" value="1"/>
</dbReference>
<protein>
    <submittedName>
        <fullName evidence="2">DUF5104 domain-containing protein</fullName>
    </submittedName>
</protein>
<keyword evidence="1" id="KW-0732">Signal</keyword>
<dbReference type="Proteomes" id="UP001206236">
    <property type="component" value="Unassembled WGS sequence"/>
</dbReference>
<dbReference type="Pfam" id="PF17117">
    <property type="entry name" value="DUF5104"/>
    <property type="match status" value="1"/>
</dbReference>
<dbReference type="InterPro" id="IPR031344">
    <property type="entry name" value="DUF5104"/>
</dbReference>
<name>A0AAW5KNN3_9FIRM</name>
<evidence type="ECO:0000313" key="3">
    <source>
        <dbReference type="Proteomes" id="UP001206236"/>
    </source>
</evidence>
<feature type="signal peptide" evidence="1">
    <location>
        <begin position="1"/>
        <end position="27"/>
    </location>
</feature>
<evidence type="ECO:0000256" key="1">
    <source>
        <dbReference type="SAM" id="SignalP"/>
    </source>
</evidence>
<proteinExistence type="predicted"/>
<feature type="chain" id="PRO_5043520930" evidence="1">
    <location>
        <begin position="28"/>
        <end position="304"/>
    </location>
</feature>
<reference evidence="2" key="1">
    <citation type="submission" date="2022-06" db="EMBL/GenBank/DDBJ databases">
        <title>Isolation of gut microbiota from human fecal samples.</title>
        <authorList>
            <person name="Pamer E.G."/>
            <person name="Barat B."/>
            <person name="Waligurski E."/>
            <person name="Medina S."/>
            <person name="Paddock L."/>
            <person name="Mostad J."/>
        </authorList>
    </citation>
    <scope>NUCLEOTIDE SEQUENCE</scope>
    <source>
        <strain evidence="2">DFI.5.57</strain>
    </source>
</reference>
<dbReference type="RefSeq" id="WP_118124845.1">
    <property type="nucleotide sequence ID" value="NZ_CAKWZC010000013.1"/>
</dbReference>